<reference evidence="1 2" key="1">
    <citation type="journal article" date="2018" name="Sci. Rep.">
        <title>Genomic signatures of local adaptation to the degree of environmental predictability in rotifers.</title>
        <authorList>
            <person name="Franch-Gras L."/>
            <person name="Hahn C."/>
            <person name="Garcia-Roger E.M."/>
            <person name="Carmona M.J."/>
            <person name="Serra M."/>
            <person name="Gomez A."/>
        </authorList>
    </citation>
    <scope>NUCLEOTIDE SEQUENCE [LARGE SCALE GENOMIC DNA]</scope>
    <source>
        <strain evidence="1">HYR1</strain>
    </source>
</reference>
<comment type="caution">
    <text evidence="1">The sequence shown here is derived from an EMBL/GenBank/DDBJ whole genome shotgun (WGS) entry which is preliminary data.</text>
</comment>
<keyword evidence="2" id="KW-1185">Reference proteome</keyword>
<sequence>KLSKKNIRIKRLLLLNLNLQKLIIDSTIIAPCCIHGNEILSFIKKLFDLGILKLMINSKYHFNSKNIKMNL</sequence>
<evidence type="ECO:0000313" key="2">
    <source>
        <dbReference type="Proteomes" id="UP000276133"/>
    </source>
</evidence>
<dbReference type="EMBL" id="REGN01012554">
    <property type="protein sequence ID" value="RMZ95155.1"/>
    <property type="molecule type" value="Genomic_DNA"/>
</dbReference>
<dbReference type="Proteomes" id="UP000276133">
    <property type="component" value="Unassembled WGS sequence"/>
</dbReference>
<feature type="non-terminal residue" evidence="1">
    <location>
        <position position="1"/>
    </location>
</feature>
<dbReference type="AlphaFoldDB" id="A0A3M7P7T6"/>
<gene>
    <name evidence="1" type="ORF">BpHYR1_046130</name>
</gene>
<proteinExistence type="predicted"/>
<evidence type="ECO:0000313" key="1">
    <source>
        <dbReference type="EMBL" id="RMZ95155.1"/>
    </source>
</evidence>
<name>A0A3M7P7T6_BRAPC</name>
<accession>A0A3M7P7T6</accession>
<protein>
    <submittedName>
        <fullName evidence="1">Uncharacterized protein</fullName>
    </submittedName>
</protein>
<organism evidence="1 2">
    <name type="scientific">Brachionus plicatilis</name>
    <name type="common">Marine rotifer</name>
    <name type="synonym">Brachionus muelleri</name>
    <dbReference type="NCBI Taxonomy" id="10195"/>
    <lineage>
        <taxon>Eukaryota</taxon>
        <taxon>Metazoa</taxon>
        <taxon>Spiralia</taxon>
        <taxon>Gnathifera</taxon>
        <taxon>Rotifera</taxon>
        <taxon>Eurotatoria</taxon>
        <taxon>Monogononta</taxon>
        <taxon>Pseudotrocha</taxon>
        <taxon>Ploima</taxon>
        <taxon>Brachionidae</taxon>
        <taxon>Brachionus</taxon>
    </lineage>
</organism>